<proteinExistence type="predicted"/>
<comment type="caution">
    <text evidence="2">The sequence shown here is derived from an EMBL/GenBank/DDBJ whole genome shotgun (WGS) entry which is preliminary data.</text>
</comment>
<dbReference type="InterPro" id="IPR027417">
    <property type="entry name" value="P-loop_NTPase"/>
</dbReference>
<sequence length="283" mass="31974">MSSAPPRILCVGTHHKTGTVWMRRVWRLIGEALDIPFVPVHNPAKWDKIPATGRVIVVNWASAFAPDLFEQPDARFLHIIRDPRDVLLSGARYHENSPGRQERFLHGPRDDLGGKSYQQHLQALPTQESKLDFEMQNMHLQVVKEMLAWPYGHARAMDLRYEDLIEDHDCALFIGVLRFFGFDQAEIEVARQIYYDNSLFGGLSPDGGTGRTATHVSSGKAEQWPAKLPRHTAERYLERHGDDLIALGYERDTSWLARIAPAEQTTSDDGDGLTAPQQSENVA</sequence>
<evidence type="ECO:0000313" key="3">
    <source>
        <dbReference type="Proteomes" id="UP000237718"/>
    </source>
</evidence>
<protein>
    <recommendedName>
        <fullName evidence="4">Sulfotransferase domain-containing protein</fullName>
    </recommendedName>
</protein>
<dbReference type="Gene3D" id="3.40.50.300">
    <property type="entry name" value="P-loop containing nucleotide triphosphate hydrolases"/>
    <property type="match status" value="1"/>
</dbReference>
<reference evidence="2 3" key="1">
    <citation type="submission" date="2018-03" db="EMBL/GenBank/DDBJ databases">
        <title>Genomic Encyclopedia of Archaeal and Bacterial Type Strains, Phase II (KMG-II): from individual species to whole genera.</title>
        <authorList>
            <person name="Goeker M."/>
        </authorList>
    </citation>
    <scope>NUCLEOTIDE SEQUENCE [LARGE SCALE GENOMIC DNA]</scope>
    <source>
        <strain evidence="2 3">DSM 25328</strain>
    </source>
</reference>
<organism evidence="2 3">
    <name type="scientific">Tritonibacter scottomollicae</name>
    <name type="common">Epibacterium scottomollicae</name>
    <dbReference type="NCBI Taxonomy" id="483013"/>
    <lineage>
        <taxon>Bacteria</taxon>
        <taxon>Pseudomonadati</taxon>
        <taxon>Pseudomonadota</taxon>
        <taxon>Alphaproteobacteria</taxon>
        <taxon>Rhodobacterales</taxon>
        <taxon>Paracoccaceae</taxon>
        <taxon>Tritonibacter</taxon>
    </lineage>
</organism>
<dbReference type="RefSeq" id="WP_207796866.1">
    <property type="nucleotide sequence ID" value="NZ_PVUF01000001.1"/>
</dbReference>
<evidence type="ECO:0000313" key="2">
    <source>
        <dbReference type="EMBL" id="PRZ50040.1"/>
    </source>
</evidence>
<dbReference type="EMBL" id="PVUF01000001">
    <property type="protein sequence ID" value="PRZ50040.1"/>
    <property type="molecule type" value="Genomic_DNA"/>
</dbReference>
<dbReference type="SUPFAM" id="SSF52540">
    <property type="entry name" value="P-loop containing nucleoside triphosphate hydrolases"/>
    <property type="match status" value="1"/>
</dbReference>
<dbReference type="AlphaFoldDB" id="A0A2T1AN57"/>
<evidence type="ECO:0008006" key="4">
    <source>
        <dbReference type="Google" id="ProtNLM"/>
    </source>
</evidence>
<gene>
    <name evidence="2" type="ORF">CLV89_101256</name>
</gene>
<evidence type="ECO:0000256" key="1">
    <source>
        <dbReference type="SAM" id="MobiDB-lite"/>
    </source>
</evidence>
<dbReference type="Proteomes" id="UP000237718">
    <property type="component" value="Unassembled WGS sequence"/>
</dbReference>
<feature type="region of interest" description="Disordered" evidence="1">
    <location>
        <begin position="262"/>
        <end position="283"/>
    </location>
</feature>
<name>A0A2T1AN57_TRISK</name>
<accession>A0A2T1AN57</accession>